<dbReference type="GO" id="GO:0016779">
    <property type="term" value="F:nucleotidyltransferase activity"/>
    <property type="evidence" value="ECO:0007669"/>
    <property type="project" value="UniProtKB-ARBA"/>
</dbReference>
<sequence>MNSHVQHVAAVLLAAGNASRFGEAKQTLPIEGVPMVRRAAKTALDAGLSPVVVVIGAYADAVEPCLAGLPVQLVENPDWTSGMGSSLGLGVRTAMAMEAMPQALLVLLADQPAIRAADLKRMMEAHATALGHIQAAHFNGHLGPPCLFPRDYFDELASLQGPNGARRLLERHVDRVDAHDLPSAAFDIDTPTDHAAWLAQRGSD</sequence>
<reference evidence="3 4" key="1">
    <citation type="submission" date="2019-02" db="EMBL/GenBank/DDBJ databases">
        <title>Dyella amyloliquefaciens sp. nov., isolated from forest soil.</title>
        <authorList>
            <person name="Gao Z.-H."/>
            <person name="Qiu L.-H."/>
        </authorList>
    </citation>
    <scope>NUCLEOTIDE SEQUENCE [LARGE SCALE GENOMIC DNA]</scope>
    <source>
        <strain evidence="3 4">KACC 12747</strain>
    </source>
</reference>
<protein>
    <submittedName>
        <fullName evidence="3">Nucleotidyltransferase family protein</fullName>
    </submittedName>
</protein>
<proteinExistence type="predicted"/>
<dbReference type="Pfam" id="PF12804">
    <property type="entry name" value="NTP_transf_3"/>
    <property type="match status" value="1"/>
</dbReference>
<feature type="domain" description="MobA-like NTP transferase" evidence="2">
    <location>
        <begin position="10"/>
        <end position="175"/>
    </location>
</feature>
<gene>
    <name evidence="3" type="ORF">EZM97_14710</name>
</gene>
<evidence type="ECO:0000313" key="4">
    <source>
        <dbReference type="Proteomes" id="UP000291822"/>
    </source>
</evidence>
<dbReference type="Proteomes" id="UP000291822">
    <property type="component" value="Unassembled WGS sequence"/>
</dbReference>
<dbReference type="PANTHER" id="PTHR43777:SF1">
    <property type="entry name" value="MOLYBDENUM COFACTOR CYTIDYLYLTRANSFERASE"/>
    <property type="match status" value="1"/>
</dbReference>
<dbReference type="InterPro" id="IPR029044">
    <property type="entry name" value="Nucleotide-diphossugar_trans"/>
</dbReference>
<keyword evidence="4" id="KW-1185">Reference proteome</keyword>
<dbReference type="CDD" id="cd04182">
    <property type="entry name" value="GT_2_like_f"/>
    <property type="match status" value="1"/>
</dbReference>
<evidence type="ECO:0000313" key="3">
    <source>
        <dbReference type="EMBL" id="TCI10164.1"/>
    </source>
</evidence>
<keyword evidence="1" id="KW-0460">Magnesium</keyword>
<keyword evidence="3" id="KW-0808">Transferase</keyword>
<comment type="caution">
    <text evidence="3">The sequence shown here is derived from an EMBL/GenBank/DDBJ whole genome shotgun (WGS) entry which is preliminary data.</text>
</comment>
<dbReference type="SUPFAM" id="SSF53448">
    <property type="entry name" value="Nucleotide-diphospho-sugar transferases"/>
    <property type="match status" value="1"/>
</dbReference>
<dbReference type="Gene3D" id="3.90.550.10">
    <property type="entry name" value="Spore Coat Polysaccharide Biosynthesis Protein SpsA, Chain A"/>
    <property type="match status" value="1"/>
</dbReference>
<organism evidence="3 4">
    <name type="scientific">Dyella soli</name>
    <dbReference type="NCBI Taxonomy" id="522319"/>
    <lineage>
        <taxon>Bacteria</taxon>
        <taxon>Pseudomonadati</taxon>
        <taxon>Pseudomonadota</taxon>
        <taxon>Gammaproteobacteria</taxon>
        <taxon>Lysobacterales</taxon>
        <taxon>Rhodanobacteraceae</taxon>
        <taxon>Dyella</taxon>
    </lineage>
</organism>
<dbReference type="InterPro" id="IPR025877">
    <property type="entry name" value="MobA-like_NTP_Trfase"/>
</dbReference>
<dbReference type="AlphaFoldDB" id="A0A4R0YXE2"/>
<name>A0A4R0YXE2_9GAMM</name>
<dbReference type="EMBL" id="SJTG01000002">
    <property type="protein sequence ID" value="TCI10164.1"/>
    <property type="molecule type" value="Genomic_DNA"/>
</dbReference>
<dbReference type="PANTHER" id="PTHR43777">
    <property type="entry name" value="MOLYBDENUM COFACTOR CYTIDYLYLTRANSFERASE"/>
    <property type="match status" value="1"/>
</dbReference>
<accession>A0A4R0YXE2</accession>
<evidence type="ECO:0000256" key="1">
    <source>
        <dbReference type="ARBA" id="ARBA00022842"/>
    </source>
</evidence>
<evidence type="ECO:0000259" key="2">
    <source>
        <dbReference type="Pfam" id="PF12804"/>
    </source>
</evidence>